<keyword evidence="6" id="KW-1185">Reference proteome</keyword>
<dbReference type="Gene3D" id="3.40.1090.10">
    <property type="entry name" value="Cytosolic phospholipase A2 catalytic domain"/>
    <property type="match status" value="1"/>
</dbReference>
<accession>A0ABR8G5H4</accession>
<evidence type="ECO:0000256" key="3">
    <source>
        <dbReference type="PROSITE-ProRule" id="PRU01161"/>
    </source>
</evidence>
<evidence type="ECO:0000256" key="1">
    <source>
        <dbReference type="ARBA" id="ARBA00010240"/>
    </source>
</evidence>
<dbReference type="SUPFAM" id="SSF52151">
    <property type="entry name" value="FabD/lysophospholipase-like"/>
    <property type="match status" value="1"/>
</dbReference>
<evidence type="ECO:0000259" key="4">
    <source>
        <dbReference type="PROSITE" id="PS51635"/>
    </source>
</evidence>
<dbReference type="PANTHER" id="PTHR32176">
    <property type="entry name" value="XYLOSE ISOMERASE"/>
    <property type="match status" value="1"/>
</dbReference>
<evidence type="ECO:0000313" key="5">
    <source>
        <dbReference type="EMBL" id="MBD2598498.1"/>
    </source>
</evidence>
<dbReference type="InterPro" id="IPR002641">
    <property type="entry name" value="PNPLA_dom"/>
</dbReference>
<dbReference type="Pfam" id="PF01734">
    <property type="entry name" value="Patatin"/>
    <property type="match status" value="1"/>
</dbReference>
<comment type="similarity">
    <text evidence="1">Belongs to the patatin family.</text>
</comment>
<protein>
    <submittedName>
        <fullName evidence="5">Patatin-like phospholipase family protein</fullName>
    </submittedName>
</protein>
<keyword evidence="2" id="KW-0443">Lipid metabolism</keyword>
<evidence type="ECO:0000256" key="2">
    <source>
        <dbReference type="ARBA" id="ARBA00023098"/>
    </source>
</evidence>
<feature type="domain" description="PNPLA" evidence="4">
    <location>
        <begin position="6"/>
        <end position="190"/>
    </location>
</feature>
<comment type="caution">
    <text evidence="5">The sequence shown here is derived from an EMBL/GenBank/DDBJ whole genome shotgun (WGS) entry which is preliminary data.</text>
</comment>
<proteinExistence type="inferred from homology"/>
<dbReference type="RefSeq" id="WP_190971148.1">
    <property type="nucleotide sequence ID" value="NZ_JACJTB010000078.1"/>
</dbReference>
<feature type="short sequence motif" description="GXGXXG" evidence="3">
    <location>
        <begin position="10"/>
        <end position="15"/>
    </location>
</feature>
<organism evidence="5 6">
    <name type="scientific">Nostoc spongiaeforme FACHB-130</name>
    <dbReference type="NCBI Taxonomy" id="1357510"/>
    <lineage>
        <taxon>Bacteria</taxon>
        <taxon>Bacillati</taxon>
        <taxon>Cyanobacteriota</taxon>
        <taxon>Cyanophyceae</taxon>
        <taxon>Nostocales</taxon>
        <taxon>Nostocaceae</taxon>
        <taxon>Nostoc</taxon>
    </lineage>
</organism>
<dbReference type="PANTHER" id="PTHR32176:SF92">
    <property type="entry name" value="XYLOSE ISOMERASE"/>
    <property type="match status" value="1"/>
</dbReference>
<evidence type="ECO:0000313" key="6">
    <source>
        <dbReference type="Proteomes" id="UP000603457"/>
    </source>
</evidence>
<dbReference type="PROSITE" id="PS51635">
    <property type="entry name" value="PNPLA"/>
    <property type="match status" value="1"/>
</dbReference>
<comment type="caution">
    <text evidence="3">Lacks conserved residue(s) required for the propagation of feature annotation.</text>
</comment>
<reference evidence="5 6" key="1">
    <citation type="journal article" date="2020" name="ISME J.">
        <title>Comparative genomics reveals insights into cyanobacterial evolution and habitat adaptation.</title>
        <authorList>
            <person name="Chen M.Y."/>
            <person name="Teng W.K."/>
            <person name="Zhao L."/>
            <person name="Hu C.X."/>
            <person name="Zhou Y.K."/>
            <person name="Han B.P."/>
            <person name="Song L.R."/>
            <person name="Shu W.S."/>
        </authorList>
    </citation>
    <scope>NUCLEOTIDE SEQUENCE [LARGE SCALE GENOMIC DNA]</scope>
    <source>
        <strain evidence="5 6">FACHB-130</strain>
    </source>
</reference>
<dbReference type="Proteomes" id="UP000603457">
    <property type="component" value="Unassembled WGS sequence"/>
</dbReference>
<sequence>MPFRILSLDGGGIRGIMSATMLKAIEKQINKPLHEYFNLIAGTSTGSILAAAIATGKKSQTIIDLYQQKSSRIFPYTSRFSSQRIPLILKYGVSAPKFSDSGLIQVLKESLGETRLFDVNEPKLLITSYDTISREPIIFKSWRQDKDYDNFPLWEICVSSASAPTYFPAHKLDRIIKGPVVEAKPNSVFLDGAASYTENIYNNTQITITDGLGKGQTRNITQYKGGTREALLDSPWETVPDETAKYSIKCIYSAVDGGVAANNPSACAVAEALRLGNRLEDITILSIGTGDRTRIIPFEKAEGWGLLQWAQPIIGILFDASSSVHQYITEQVVPDNQILRLQFKLDRELTGKPLSDDIDDVSTENLENLVNAANAYLQQPSISNALQKFLQLNGN</sequence>
<name>A0ABR8G5H4_9NOSO</name>
<dbReference type="InterPro" id="IPR016035">
    <property type="entry name" value="Acyl_Trfase/lysoPLipase"/>
</dbReference>
<dbReference type="CDD" id="cd07199">
    <property type="entry name" value="Pat17_PNPLA8_PNPLA9_like"/>
    <property type="match status" value="1"/>
</dbReference>
<gene>
    <name evidence="5" type="ORF">H6G74_30005</name>
</gene>
<dbReference type="EMBL" id="JACJTB010000078">
    <property type="protein sequence ID" value="MBD2598498.1"/>
    <property type="molecule type" value="Genomic_DNA"/>
</dbReference>
<feature type="short sequence motif" description="GXSXG" evidence="3">
    <location>
        <begin position="42"/>
        <end position="46"/>
    </location>
</feature>